<reference evidence="3 4" key="1">
    <citation type="submission" date="2019-01" db="EMBL/GenBank/DDBJ databases">
        <authorList>
            <person name="Chen W.-M."/>
        </authorList>
    </citation>
    <scope>NUCLEOTIDE SEQUENCE [LARGE SCALE GENOMIC DNA]</scope>
    <source>
        <strain evidence="3 4">FSY-9</strain>
    </source>
</reference>
<dbReference type="InterPro" id="IPR036188">
    <property type="entry name" value="FAD/NAD-bd_sf"/>
</dbReference>
<dbReference type="PANTHER" id="PTHR43476">
    <property type="entry name" value="3-(3-HYDROXY-PHENYL)PROPIONATE/3-HYDROXYCINNAMIC ACID HYDROXYLASE"/>
    <property type="match status" value="1"/>
</dbReference>
<dbReference type="GO" id="GO:0071949">
    <property type="term" value="F:FAD binding"/>
    <property type="evidence" value="ECO:0007669"/>
    <property type="project" value="InterPro"/>
</dbReference>
<organism evidence="3 4">
    <name type="scientific">Novosphingobium umbonatum</name>
    <dbReference type="NCBI Taxonomy" id="1908524"/>
    <lineage>
        <taxon>Bacteria</taxon>
        <taxon>Pseudomonadati</taxon>
        <taxon>Pseudomonadota</taxon>
        <taxon>Alphaproteobacteria</taxon>
        <taxon>Sphingomonadales</taxon>
        <taxon>Sphingomonadaceae</taxon>
        <taxon>Novosphingobium</taxon>
    </lineage>
</organism>
<dbReference type="Gene3D" id="3.30.70.2450">
    <property type="match status" value="1"/>
</dbReference>
<gene>
    <name evidence="3" type="ORF">EOE18_02975</name>
</gene>
<keyword evidence="4" id="KW-1185">Reference proteome</keyword>
<dbReference type="Proteomes" id="UP000282837">
    <property type="component" value="Unassembled WGS sequence"/>
</dbReference>
<evidence type="ECO:0000313" key="3">
    <source>
        <dbReference type="EMBL" id="RVU06938.1"/>
    </source>
</evidence>
<keyword evidence="1" id="KW-0560">Oxidoreductase</keyword>
<dbReference type="GO" id="GO:0004497">
    <property type="term" value="F:monooxygenase activity"/>
    <property type="evidence" value="ECO:0007669"/>
    <property type="project" value="UniProtKB-KW"/>
</dbReference>
<evidence type="ECO:0000259" key="2">
    <source>
        <dbReference type="Pfam" id="PF01494"/>
    </source>
</evidence>
<dbReference type="Gene3D" id="3.50.50.60">
    <property type="entry name" value="FAD/NAD(P)-binding domain"/>
    <property type="match status" value="1"/>
</dbReference>
<dbReference type="AlphaFoldDB" id="A0A3S2V9E1"/>
<dbReference type="InterPro" id="IPR050631">
    <property type="entry name" value="PheA/TfdB_FAD_monoxygenase"/>
</dbReference>
<sequence length="401" mass="44856">MTGVERCQVAIVGAGPVGTVIATLLAKAGYDVVVFEAGLDCAQDLRASTFHPSTLEMLDEIGITQLLLDRGLKAPVYHWRDRNSGDVIDFDLSEIADKTRYPFRIQCEQYHLSRGLAEGLEQYSNAQVRFGHRLLTLEQDDTGVDLCLETMTGISRMRCDYLIGADGANSVVRKWLGIEFDGFTYPERFLTLSTKLELADYLPNLAYVNYVSNPEEWLVLLRVPSVWRVLVPTDASLGDDYLKSDEVKDGIFQRLLGTDLHVETGHRTLYRVHQRVAKSFGNGRVYLAGDAAHLNNPLGGFGMNSGVHDAFNLFEKLEPALKSGKPNGSLELYDRQRRTVTHAFTQAQTIENMAYIKGGSDEAHEKRRQAMLALKADDDKRRAYLLRQAMYESLDQAAAVN</sequence>
<evidence type="ECO:0000256" key="1">
    <source>
        <dbReference type="ARBA" id="ARBA00023002"/>
    </source>
</evidence>
<dbReference type="InterPro" id="IPR002938">
    <property type="entry name" value="FAD-bd"/>
</dbReference>
<dbReference type="Pfam" id="PF01494">
    <property type="entry name" value="FAD_binding_3"/>
    <property type="match status" value="1"/>
</dbReference>
<feature type="domain" description="FAD-binding" evidence="2">
    <location>
        <begin position="6"/>
        <end position="346"/>
    </location>
</feature>
<dbReference type="SUPFAM" id="SSF51905">
    <property type="entry name" value="FAD/NAD(P)-binding domain"/>
    <property type="match status" value="1"/>
</dbReference>
<dbReference type="PRINTS" id="PR00420">
    <property type="entry name" value="RNGMNOXGNASE"/>
</dbReference>
<accession>A0A3S2V9E1</accession>
<dbReference type="OrthoDB" id="9791689at2"/>
<name>A0A3S2V9E1_9SPHN</name>
<keyword evidence="3" id="KW-0503">Monooxygenase</keyword>
<evidence type="ECO:0000313" key="4">
    <source>
        <dbReference type="Proteomes" id="UP000282837"/>
    </source>
</evidence>
<dbReference type="EMBL" id="SACO01000002">
    <property type="protein sequence ID" value="RVU06938.1"/>
    <property type="molecule type" value="Genomic_DNA"/>
</dbReference>
<protein>
    <submittedName>
        <fullName evidence="3">FAD-dependent monooxygenase</fullName>
    </submittedName>
</protein>
<dbReference type="PANTHER" id="PTHR43476:SF3">
    <property type="entry name" value="FAD-BINDING MONOOXYGENASE"/>
    <property type="match status" value="1"/>
</dbReference>
<comment type="caution">
    <text evidence="3">The sequence shown here is derived from an EMBL/GenBank/DDBJ whole genome shotgun (WGS) entry which is preliminary data.</text>
</comment>
<proteinExistence type="predicted"/>